<accession>A0A2J6QYC4</accession>
<dbReference type="Proteomes" id="UP000235786">
    <property type="component" value="Unassembled WGS sequence"/>
</dbReference>
<proteinExistence type="predicted"/>
<keyword evidence="3" id="KW-1185">Reference proteome</keyword>
<gene>
    <name evidence="2" type="ORF">L207DRAFT_611357</name>
</gene>
<evidence type="ECO:0000313" key="2">
    <source>
        <dbReference type="EMBL" id="PMD31264.1"/>
    </source>
</evidence>
<feature type="region of interest" description="Disordered" evidence="1">
    <location>
        <begin position="1"/>
        <end position="81"/>
    </location>
</feature>
<dbReference type="OrthoDB" id="3563424at2759"/>
<evidence type="ECO:0000256" key="1">
    <source>
        <dbReference type="SAM" id="MobiDB-lite"/>
    </source>
</evidence>
<feature type="compositionally biased region" description="Polar residues" evidence="1">
    <location>
        <begin position="68"/>
        <end position="80"/>
    </location>
</feature>
<feature type="compositionally biased region" description="Polar residues" evidence="1">
    <location>
        <begin position="27"/>
        <end position="36"/>
    </location>
</feature>
<dbReference type="AlphaFoldDB" id="A0A2J6QYC4"/>
<name>A0A2J6QYC4_HYAVF</name>
<feature type="compositionally biased region" description="Polar residues" evidence="1">
    <location>
        <begin position="46"/>
        <end position="60"/>
    </location>
</feature>
<dbReference type="EMBL" id="KZ613963">
    <property type="protein sequence ID" value="PMD31264.1"/>
    <property type="molecule type" value="Genomic_DNA"/>
</dbReference>
<sequence>MEVSQKENVSAALPLISSSELERNKADSASTTMKSTRYSEELQRNIADSASTIQSISSPELQRDTADSAATTMKSTNPSELQRKTADCGNIIILGFGRRILGADTNYNLGYATTSWNAFEDGYGDFCFGRKQIWDLEKDKDQCLLPFDRLNPEEWTMADFLAGSSAIPFDDFLQGDKPFKFFKLPFEIRRKIYRLVLLPCMQFNPDLNQSVITFDIHEKPTIASFPVRTLATPEKRLQMDIRELVISGVPAPVMTSEEMEKTLAFYHKEQDSIRRQIQSHPSREIQYDVEINVPKYVVDPKQQNLDWGMVDLLRRIGNVSKQFRKEFGKEIWANTDISARLEDQTALLGFLAERPAIHGGIKSLDLGFSLDREESSTYRPSFLSAVDFMAKNLKNLQHIDLCVFTCEEQLHMLVAGAKELKPLEEFRKLKVASSFKYLWVPFEDDPHLTDQENADREKHVEELEEKYTPLIREILLPDTLRISKPKTEEELYLEDRSAL</sequence>
<reference evidence="2 3" key="1">
    <citation type="submission" date="2016-04" db="EMBL/GenBank/DDBJ databases">
        <title>A degradative enzymes factory behind the ericoid mycorrhizal symbiosis.</title>
        <authorList>
            <consortium name="DOE Joint Genome Institute"/>
            <person name="Martino E."/>
            <person name="Morin E."/>
            <person name="Grelet G."/>
            <person name="Kuo A."/>
            <person name="Kohler A."/>
            <person name="Daghino S."/>
            <person name="Barry K."/>
            <person name="Choi C."/>
            <person name="Cichocki N."/>
            <person name="Clum A."/>
            <person name="Copeland A."/>
            <person name="Hainaut M."/>
            <person name="Haridas S."/>
            <person name="Labutti K."/>
            <person name="Lindquist E."/>
            <person name="Lipzen A."/>
            <person name="Khouja H.-R."/>
            <person name="Murat C."/>
            <person name="Ohm R."/>
            <person name="Olson A."/>
            <person name="Spatafora J."/>
            <person name="Veneault-Fourrey C."/>
            <person name="Henrissat B."/>
            <person name="Grigoriev I."/>
            <person name="Martin F."/>
            <person name="Perotto S."/>
        </authorList>
    </citation>
    <scope>NUCLEOTIDE SEQUENCE [LARGE SCALE GENOMIC DNA]</scope>
    <source>
        <strain evidence="2 3">F</strain>
    </source>
</reference>
<organism evidence="2 3">
    <name type="scientific">Hyaloscypha variabilis (strain UAMH 11265 / GT02V1 / F)</name>
    <name type="common">Meliniomyces variabilis</name>
    <dbReference type="NCBI Taxonomy" id="1149755"/>
    <lineage>
        <taxon>Eukaryota</taxon>
        <taxon>Fungi</taxon>
        <taxon>Dikarya</taxon>
        <taxon>Ascomycota</taxon>
        <taxon>Pezizomycotina</taxon>
        <taxon>Leotiomycetes</taxon>
        <taxon>Helotiales</taxon>
        <taxon>Hyaloscyphaceae</taxon>
        <taxon>Hyaloscypha</taxon>
        <taxon>Hyaloscypha variabilis</taxon>
    </lineage>
</organism>
<evidence type="ECO:0000313" key="3">
    <source>
        <dbReference type="Proteomes" id="UP000235786"/>
    </source>
</evidence>
<protein>
    <submittedName>
        <fullName evidence="2">Uncharacterized protein</fullName>
    </submittedName>
</protein>